<evidence type="ECO:0000313" key="1">
    <source>
        <dbReference type="EMBL" id="ATA65445.1"/>
    </source>
</evidence>
<protein>
    <submittedName>
        <fullName evidence="1">Uncharacterized protein</fullName>
    </submittedName>
</protein>
<proteinExistence type="predicted"/>
<keyword evidence="2" id="KW-1185">Reference proteome</keyword>
<dbReference type="EMBL" id="MF285618">
    <property type="protein sequence ID" value="ATA65445.1"/>
    <property type="molecule type" value="Genomic_DNA"/>
</dbReference>
<name>A0A289Z7A7_9CAUD</name>
<reference evidence="2" key="1">
    <citation type="submission" date="2017-06" db="EMBL/GenBank/DDBJ databases">
        <authorList>
            <person name="Zhao X."/>
        </authorList>
    </citation>
    <scope>NUCLEOTIDE SEQUENCE [LARGE SCALE GENOMIC DNA]</scope>
</reference>
<organism evidence="1 2">
    <name type="scientific">Serratia phage vB_SmaM_ 2050HW</name>
    <dbReference type="NCBI Taxonomy" id="2024252"/>
    <lineage>
        <taxon>Viruses</taxon>
        <taxon>Duplodnaviria</taxon>
        <taxon>Heunggongvirae</taxon>
        <taxon>Uroviricota</taxon>
        <taxon>Caudoviricetes</taxon>
        <taxon>Chimalliviridae</taxon>
        <taxon>Moabitevirus</taxon>
        <taxon>Moabitevirus mv2050HW</taxon>
    </lineage>
</organism>
<sequence length="261" mass="28832">MIENKMVQTLNDPRSGLNNSQKKLAVANSVKSVAEQVLGGVYNYAVLIAALTDEKFNVNPKIRIVAKGDVNDYQVDEDGEDSVILSVNPKLLNLANLADFKVAVGAAMKKTQGLNPTEALRTTGTLITTYSNSLVMDYNEAKEDVRDQMFASLATNVFNYLRNYTPDVISNIADATVFKDTWVTAGKKYQHEENDVNGLVNRCTFALFEIIYGILAADARIFYGHYKTVAAATDRTQNGGIDIRTGTDEFITTYLMLCLRD</sequence>
<dbReference type="Proteomes" id="UP000223363">
    <property type="component" value="Segment"/>
</dbReference>
<accession>A0A289Z7A7</accession>
<evidence type="ECO:0000313" key="2">
    <source>
        <dbReference type="Proteomes" id="UP000223363"/>
    </source>
</evidence>
<gene>
    <name evidence="1" type="ORF">2050HW_00110</name>
</gene>